<evidence type="ECO:0000256" key="1">
    <source>
        <dbReference type="ARBA" id="ARBA00006484"/>
    </source>
</evidence>
<protein>
    <submittedName>
        <fullName evidence="5">Versicolorin reductase</fullName>
    </submittedName>
</protein>
<dbReference type="GeneID" id="80878546"/>
<dbReference type="PRINTS" id="PR00081">
    <property type="entry name" value="GDHRDH"/>
</dbReference>
<accession>A0AAF0AXJ4</accession>
<gene>
    <name evidence="5" type="ORF">SOMG_05082</name>
</gene>
<evidence type="ECO:0000256" key="2">
    <source>
        <dbReference type="ARBA" id="ARBA00022857"/>
    </source>
</evidence>
<dbReference type="PANTHER" id="PTHR48107:SF7">
    <property type="entry name" value="RE15974P"/>
    <property type="match status" value="1"/>
</dbReference>
<dbReference type="PANTHER" id="PTHR48107">
    <property type="entry name" value="NADPH-DEPENDENT ALDEHYDE REDUCTASE-LIKE PROTEIN, CHLOROPLASTIC-RELATED"/>
    <property type="match status" value="1"/>
</dbReference>
<dbReference type="Pfam" id="PF13561">
    <property type="entry name" value="adh_short_C2"/>
    <property type="match status" value="1"/>
</dbReference>
<feature type="domain" description="Ketoreductase" evidence="4">
    <location>
        <begin position="6"/>
        <end position="201"/>
    </location>
</feature>
<evidence type="ECO:0000313" key="6">
    <source>
        <dbReference type="Proteomes" id="UP001212411"/>
    </source>
</evidence>
<dbReference type="Gene3D" id="3.40.50.720">
    <property type="entry name" value="NAD(P)-binding Rossmann-like Domain"/>
    <property type="match status" value="1"/>
</dbReference>
<proteinExistence type="inferred from homology"/>
<keyword evidence="2" id="KW-0521">NADP</keyword>
<dbReference type="InterPro" id="IPR020904">
    <property type="entry name" value="Sc_DH/Rdtase_CS"/>
</dbReference>
<dbReference type="InterPro" id="IPR057326">
    <property type="entry name" value="KR_dom"/>
</dbReference>
<keyword evidence="6" id="KW-1185">Reference proteome</keyword>
<sequence>MSLENKVAIVTGGSRGIGAAIAETLARRGAKVAITFTSESSKGITEKLVNKIKGFGTSADAISIQADLRDVANAKHIVDATVKAFGPTIHILVNNAGFLDKAKPIGTTTLDQFNTIFDLNVRAVFFMTESVAPHLPKDKGGRIINIGSIAGRKGYAQFPLYCASKVAIEGFTRCWAAELGPQGHTVNQVNPGPVVTDMLDTFELEIVKAQEQATPYEQRNANPEEIAAIVGFLVEDNGRWVTGQVISASGGLEMY</sequence>
<evidence type="ECO:0000259" key="4">
    <source>
        <dbReference type="SMART" id="SM00822"/>
    </source>
</evidence>
<dbReference type="SMART" id="SM00822">
    <property type="entry name" value="PKS_KR"/>
    <property type="match status" value="1"/>
</dbReference>
<name>A0AAF0AXJ4_9SCHI</name>
<dbReference type="PRINTS" id="PR00080">
    <property type="entry name" value="SDRFAMILY"/>
</dbReference>
<dbReference type="PROSITE" id="PS00061">
    <property type="entry name" value="ADH_SHORT"/>
    <property type="match status" value="1"/>
</dbReference>
<dbReference type="GO" id="GO:0016614">
    <property type="term" value="F:oxidoreductase activity, acting on CH-OH group of donors"/>
    <property type="evidence" value="ECO:0007669"/>
    <property type="project" value="UniProtKB-ARBA"/>
</dbReference>
<dbReference type="InterPro" id="IPR002347">
    <property type="entry name" value="SDR_fam"/>
</dbReference>
<dbReference type="EMBL" id="CP115613">
    <property type="protein sequence ID" value="WBW74837.1"/>
    <property type="molecule type" value="Genomic_DNA"/>
</dbReference>
<reference evidence="5 6" key="1">
    <citation type="journal article" date="2023" name="G3 (Bethesda)">
        <title>A high-quality reference genome for the fission yeast Schizosaccharomyces osmophilus.</title>
        <authorList>
            <person name="Jia G.S."/>
            <person name="Zhang W.C."/>
            <person name="Liang Y."/>
            <person name="Liu X.H."/>
            <person name="Rhind N."/>
            <person name="Pidoux A."/>
            <person name="Brysch-Herzberg M."/>
            <person name="Du L.L."/>
        </authorList>
    </citation>
    <scope>NUCLEOTIDE SEQUENCE [LARGE SCALE GENOMIC DNA]</scope>
    <source>
        <strain evidence="5 6">CBS 15793</strain>
    </source>
</reference>
<dbReference type="FunFam" id="3.40.50.720:FF:000374">
    <property type="entry name" value="3-oxoacyl-(Acyl-carrier-protein) reductase"/>
    <property type="match status" value="1"/>
</dbReference>
<dbReference type="AlphaFoldDB" id="A0AAF0AXJ4"/>
<dbReference type="SUPFAM" id="SSF51735">
    <property type="entry name" value="NAD(P)-binding Rossmann-fold domains"/>
    <property type="match status" value="1"/>
</dbReference>
<evidence type="ECO:0000313" key="5">
    <source>
        <dbReference type="EMBL" id="WBW74837.1"/>
    </source>
</evidence>
<organism evidence="5 6">
    <name type="scientific">Schizosaccharomyces osmophilus</name>
    <dbReference type="NCBI Taxonomy" id="2545709"/>
    <lineage>
        <taxon>Eukaryota</taxon>
        <taxon>Fungi</taxon>
        <taxon>Dikarya</taxon>
        <taxon>Ascomycota</taxon>
        <taxon>Taphrinomycotina</taxon>
        <taxon>Schizosaccharomycetes</taxon>
        <taxon>Schizosaccharomycetales</taxon>
        <taxon>Schizosaccharomycetaceae</taxon>
        <taxon>Schizosaccharomyces</taxon>
    </lineage>
</organism>
<dbReference type="Proteomes" id="UP001212411">
    <property type="component" value="Chromosome 3"/>
</dbReference>
<keyword evidence="3" id="KW-0560">Oxidoreductase</keyword>
<dbReference type="KEGG" id="som:SOMG_05082"/>
<comment type="similarity">
    <text evidence="1">Belongs to the short-chain dehydrogenases/reductases (SDR) family.</text>
</comment>
<dbReference type="InterPro" id="IPR036291">
    <property type="entry name" value="NAD(P)-bd_dom_sf"/>
</dbReference>
<evidence type="ECO:0000256" key="3">
    <source>
        <dbReference type="ARBA" id="ARBA00023002"/>
    </source>
</evidence>
<dbReference type="RefSeq" id="XP_056039080.1">
    <property type="nucleotide sequence ID" value="XM_056183857.1"/>
</dbReference>